<accession>A0ABT9VQW6</accession>
<sequence>MVLEADIKAQLNQYLQLMENDIVIKVSAGSDDVSKDMLALVDELASMSSKITIENTQLKRTPSFSVNRVGEDTGVIFAGVPLGHEFTSLVLALLQVSGRPPKIDQSLIDKIKNINGEYHFETFVSLSCHNCPDVVQALNIMSILNPSITHTMIDGAAFKEEAESKNVMAVPSVFLNGEFFSGGRMTLEEILAKLGDGPSAEELSAKEPYDVLVIGGGPSGASAAIYAARKGIRTGIVAERFGGQVLDTMSIENFISVKHTEGPKLVASLEEHVKEYDVDVMKSQRAIRLEKNDLFEVELENGAILKSKSVIIATGARWRNLGVPGEQEFKNKGVAYCPHCDGPLFEGKHVAVIGGGNSGVEAAIDLAGIVKHVTLLEFMPELKADDVLQKRLYSLPNVTVLKNVQTKEITGTDNVNGITYVERDTGEEKHIELQGVFVQIGLVPNTDWLEGTVERTRFGEIIVDKHGATNIPGVFAAGDCTNNPYKQIIISMGSGANAALGAFDYLIRN</sequence>
<gene>
    <name evidence="12" type="ORF">J2S06_002344</name>
</gene>
<dbReference type="NCBIfam" id="TIGR03140">
    <property type="entry name" value="AhpF"/>
    <property type="match status" value="1"/>
</dbReference>
<dbReference type="GO" id="GO:0016491">
    <property type="term" value="F:oxidoreductase activity"/>
    <property type="evidence" value="ECO:0007669"/>
    <property type="project" value="UniProtKB-KW"/>
</dbReference>
<dbReference type="EMBL" id="JAUSTR010000012">
    <property type="protein sequence ID" value="MDQ0163265.1"/>
    <property type="molecule type" value="Genomic_DNA"/>
</dbReference>
<dbReference type="Pfam" id="PF07992">
    <property type="entry name" value="Pyr_redox_2"/>
    <property type="match status" value="1"/>
</dbReference>
<evidence type="ECO:0000256" key="7">
    <source>
        <dbReference type="ARBA" id="ARBA00023027"/>
    </source>
</evidence>
<comment type="similarity">
    <text evidence="2">Belongs to the class-II pyridine nucleotide-disulfide oxidoreductase family.</text>
</comment>
<feature type="domain" description="Thioredoxin-like fold" evidence="11">
    <location>
        <begin position="124"/>
        <end position="193"/>
    </location>
</feature>
<comment type="caution">
    <text evidence="12">The sequence shown here is derived from an EMBL/GenBank/DDBJ whole genome shotgun (WGS) entry which is preliminary data.</text>
</comment>
<dbReference type="InterPro" id="IPR036249">
    <property type="entry name" value="Thioredoxin-like_sf"/>
</dbReference>
<dbReference type="PRINTS" id="PR00469">
    <property type="entry name" value="PNDRDTASEII"/>
</dbReference>
<keyword evidence="7" id="KW-0520">NAD</keyword>
<dbReference type="PIRSF" id="PIRSF000238">
    <property type="entry name" value="AhpF"/>
    <property type="match status" value="1"/>
</dbReference>
<dbReference type="Pfam" id="PF13192">
    <property type="entry name" value="Thioredoxin_3"/>
    <property type="match status" value="1"/>
</dbReference>
<dbReference type="PROSITE" id="PS00573">
    <property type="entry name" value="PYRIDINE_REDOX_2"/>
    <property type="match status" value="1"/>
</dbReference>
<keyword evidence="4" id="KW-0285">Flavoprotein</keyword>
<dbReference type="InterPro" id="IPR036188">
    <property type="entry name" value="FAD/NAD-bd_sf"/>
</dbReference>
<keyword evidence="8" id="KW-1015">Disulfide bond</keyword>
<dbReference type="Proteomes" id="UP001225646">
    <property type="component" value="Unassembled WGS sequence"/>
</dbReference>
<keyword evidence="5" id="KW-0274">FAD</keyword>
<name>A0ABT9VQW6_9BACI</name>
<evidence type="ECO:0000256" key="3">
    <source>
        <dbReference type="ARBA" id="ARBA00011738"/>
    </source>
</evidence>
<dbReference type="InterPro" id="IPR008255">
    <property type="entry name" value="Pyr_nucl-diS_OxRdtase_2_AS"/>
</dbReference>
<keyword evidence="6 12" id="KW-0560">Oxidoreductase</keyword>
<evidence type="ECO:0000256" key="9">
    <source>
        <dbReference type="ARBA" id="ARBA00023284"/>
    </source>
</evidence>
<dbReference type="PRINTS" id="PR00368">
    <property type="entry name" value="FADPNR"/>
</dbReference>
<comment type="subunit">
    <text evidence="3">Homodimer.</text>
</comment>
<evidence type="ECO:0000256" key="1">
    <source>
        <dbReference type="ARBA" id="ARBA00001974"/>
    </source>
</evidence>
<dbReference type="SUPFAM" id="SSF51905">
    <property type="entry name" value="FAD/NAD(P)-binding domain"/>
    <property type="match status" value="1"/>
</dbReference>
<dbReference type="InterPro" id="IPR023753">
    <property type="entry name" value="FAD/NAD-binding_dom"/>
</dbReference>
<evidence type="ECO:0000256" key="2">
    <source>
        <dbReference type="ARBA" id="ARBA00009333"/>
    </source>
</evidence>
<evidence type="ECO:0000313" key="12">
    <source>
        <dbReference type="EMBL" id="MDQ0163265.1"/>
    </source>
</evidence>
<keyword evidence="13" id="KW-1185">Reference proteome</keyword>
<evidence type="ECO:0000256" key="8">
    <source>
        <dbReference type="ARBA" id="ARBA00023157"/>
    </source>
</evidence>
<proteinExistence type="inferred from homology"/>
<evidence type="ECO:0000256" key="4">
    <source>
        <dbReference type="ARBA" id="ARBA00022630"/>
    </source>
</evidence>
<dbReference type="PROSITE" id="PS51354">
    <property type="entry name" value="GLUTAREDOXIN_2"/>
    <property type="match status" value="1"/>
</dbReference>
<evidence type="ECO:0000259" key="10">
    <source>
        <dbReference type="Pfam" id="PF07992"/>
    </source>
</evidence>
<dbReference type="InterPro" id="IPR044141">
    <property type="entry name" value="AhpF_NTD_C"/>
</dbReference>
<evidence type="ECO:0000259" key="11">
    <source>
        <dbReference type="Pfam" id="PF13192"/>
    </source>
</evidence>
<protein>
    <submittedName>
        <fullName evidence="12">Alkyl hydroperoxide reductase subunit F</fullName>
        <ecNumber evidence="12">1.6.4.-</ecNumber>
    </submittedName>
</protein>
<dbReference type="EC" id="1.6.4.-" evidence="12"/>
<dbReference type="InterPro" id="IPR050097">
    <property type="entry name" value="Ferredoxin-NADP_redctase_2"/>
</dbReference>
<dbReference type="InterPro" id="IPR012081">
    <property type="entry name" value="Alkyl_hydroperoxide_Rdtase_suF"/>
</dbReference>
<evidence type="ECO:0000256" key="5">
    <source>
        <dbReference type="ARBA" id="ARBA00022827"/>
    </source>
</evidence>
<dbReference type="RefSeq" id="WP_419152406.1">
    <property type="nucleotide sequence ID" value="NZ_JAUSTR010000012.1"/>
</dbReference>
<dbReference type="PANTHER" id="PTHR48105">
    <property type="entry name" value="THIOREDOXIN REDUCTASE 1-RELATED-RELATED"/>
    <property type="match status" value="1"/>
</dbReference>
<dbReference type="InterPro" id="IPR012336">
    <property type="entry name" value="Thioredoxin-like_fold"/>
</dbReference>
<dbReference type="CDD" id="cd03026">
    <property type="entry name" value="AhpF_NTD_C"/>
    <property type="match status" value="1"/>
</dbReference>
<dbReference type="Gene3D" id="3.40.30.80">
    <property type="match status" value="1"/>
</dbReference>
<keyword evidence="9" id="KW-0676">Redox-active center</keyword>
<reference evidence="12 13" key="1">
    <citation type="submission" date="2023-07" db="EMBL/GenBank/DDBJ databases">
        <title>Genomic Encyclopedia of Type Strains, Phase IV (KMG-IV): sequencing the most valuable type-strain genomes for metagenomic binning, comparative biology and taxonomic classification.</title>
        <authorList>
            <person name="Goeker M."/>
        </authorList>
    </citation>
    <scope>NUCLEOTIDE SEQUENCE [LARGE SCALE GENOMIC DNA]</scope>
    <source>
        <strain evidence="12 13">DSM 19092</strain>
    </source>
</reference>
<dbReference type="InterPro" id="IPR044142">
    <property type="entry name" value="AhpF_NTD_N"/>
</dbReference>
<evidence type="ECO:0000313" key="13">
    <source>
        <dbReference type="Proteomes" id="UP001225646"/>
    </source>
</evidence>
<dbReference type="SUPFAM" id="SSF52833">
    <property type="entry name" value="Thioredoxin-like"/>
    <property type="match status" value="2"/>
</dbReference>
<organism evidence="12 13">
    <name type="scientific">Aeribacillus alveayuensis</name>
    <dbReference type="NCBI Taxonomy" id="279215"/>
    <lineage>
        <taxon>Bacteria</taxon>
        <taxon>Bacillati</taxon>
        <taxon>Bacillota</taxon>
        <taxon>Bacilli</taxon>
        <taxon>Bacillales</taxon>
        <taxon>Bacillaceae</taxon>
        <taxon>Aeribacillus</taxon>
    </lineage>
</organism>
<dbReference type="Gene3D" id="3.50.50.60">
    <property type="entry name" value="FAD/NAD(P)-binding domain"/>
    <property type="match status" value="2"/>
</dbReference>
<dbReference type="CDD" id="cd02974">
    <property type="entry name" value="AhpF_NTD_N"/>
    <property type="match status" value="1"/>
</dbReference>
<evidence type="ECO:0000256" key="6">
    <source>
        <dbReference type="ARBA" id="ARBA00023002"/>
    </source>
</evidence>
<feature type="domain" description="FAD/NAD(P)-binding" evidence="10">
    <location>
        <begin position="209"/>
        <end position="491"/>
    </location>
</feature>
<comment type="cofactor">
    <cofactor evidence="1">
        <name>FAD</name>
        <dbReference type="ChEBI" id="CHEBI:57692"/>
    </cofactor>
</comment>